<dbReference type="STRING" id="1797259.A2989_02585"/>
<dbReference type="AlphaFoldDB" id="A0A1F4ZAV8"/>
<dbReference type="Proteomes" id="UP000177080">
    <property type="component" value="Unassembled WGS sequence"/>
</dbReference>
<gene>
    <name evidence="1" type="ORF">A2989_02585</name>
</gene>
<evidence type="ECO:0000313" key="1">
    <source>
        <dbReference type="EMBL" id="OGD03490.1"/>
    </source>
</evidence>
<name>A0A1F4ZAV8_9BACT</name>
<reference evidence="1 2" key="1">
    <citation type="journal article" date="2016" name="Nat. Commun.">
        <title>Thousands of microbial genomes shed light on interconnected biogeochemical processes in an aquifer system.</title>
        <authorList>
            <person name="Anantharaman K."/>
            <person name="Brown C.T."/>
            <person name="Hug L.A."/>
            <person name="Sharon I."/>
            <person name="Castelle C.J."/>
            <person name="Probst A.J."/>
            <person name="Thomas B.C."/>
            <person name="Singh A."/>
            <person name="Wilkins M.J."/>
            <person name="Karaoz U."/>
            <person name="Brodie E.L."/>
            <person name="Williams K.H."/>
            <person name="Hubbard S.S."/>
            <person name="Banfield J.F."/>
        </authorList>
    </citation>
    <scope>NUCLEOTIDE SEQUENCE [LARGE SCALE GENOMIC DNA]</scope>
</reference>
<protein>
    <recommendedName>
        <fullName evidence="3">POTRA domain-containing protein</fullName>
    </recommendedName>
</protein>
<dbReference type="EMBL" id="MEXN01000006">
    <property type="protein sequence ID" value="OGD03490.1"/>
    <property type="molecule type" value="Genomic_DNA"/>
</dbReference>
<proteinExistence type="predicted"/>
<accession>A0A1F4ZAV8</accession>
<organism evidence="1 2">
    <name type="scientific">Candidatus Amesbacteria bacterium RIFCSPLOWO2_01_FULL_48_25</name>
    <dbReference type="NCBI Taxonomy" id="1797259"/>
    <lineage>
        <taxon>Bacteria</taxon>
        <taxon>Candidatus Amesiibacteriota</taxon>
    </lineage>
</organism>
<evidence type="ECO:0008006" key="3">
    <source>
        <dbReference type="Google" id="ProtNLM"/>
    </source>
</evidence>
<evidence type="ECO:0000313" key="2">
    <source>
        <dbReference type="Proteomes" id="UP000177080"/>
    </source>
</evidence>
<comment type="caution">
    <text evidence="1">The sequence shown here is derived from an EMBL/GenBank/DDBJ whole genome shotgun (WGS) entry which is preliminary data.</text>
</comment>
<sequence length="222" mass="24328">MKKNIGLILGFSALLIISARLAFIAKKIECFSQYGPCPSDLIAISQSLVGTKLFWPLPKTYAQNLFSKNSQVQSINLDRLLPSTLIVRLTFRRPAGIVASVQGQGVVVDDSGYAFASASGVSLPILFSDHVPALGTKSPWEVTQALGVLSQIRAMYPTISQSKLSGSRLDFSLPPINSVVIDLDRLDSNWYTALQVILARSKMTGKIPRKVDLRYSRPVLEY</sequence>